<reference evidence="2 3" key="1">
    <citation type="submission" date="2017-04" db="EMBL/GenBank/DDBJ databases">
        <title>Draft genome sequence of Tuber borchii Vittad., a whitish edible truffle.</title>
        <authorList>
            <consortium name="DOE Joint Genome Institute"/>
            <person name="Murat C."/>
            <person name="Kuo A."/>
            <person name="Barry K.W."/>
            <person name="Clum A."/>
            <person name="Dockter R.B."/>
            <person name="Fauchery L."/>
            <person name="Iotti M."/>
            <person name="Kohler A."/>
            <person name="Labutti K."/>
            <person name="Lindquist E.A."/>
            <person name="Lipzen A."/>
            <person name="Ohm R.A."/>
            <person name="Wang M."/>
            <person name="Grigoriev I.V."/>
            <person name="Zambonelli A."/>
            <person name="Martin F.M."/>
        </authorList>
    </citation>
    <scope>NUCLEOTIDE SEQUENCE [LARGE SCALE GENOMIC DNA]</scope>
    <source>
        <strain evidence="2 3">Tbo3840</strain>
    </source>
</reference>
<name>A0A2T7A662_TUBBO</name>
<dbReference type="EMBL" id="NESQ01000016">
    <property type="protein sequence ID" value="PUU83165.1"/>
    <property type="molecule type" value="Genomic_DNA"/>
</dbReference>
<sequence length="89" mass="10589">MRYLVTSWFLWFVPPLDESSILHETNDEFNTRGRDDSGAKEDKCSCEEEQAGRKPTIARQKMKKIIRLTFRWKLLYFPHPSKRLSPAKM</sequence>
<accession>A0A2T7A662</accession>
<organism evidence="2 3">
    <name type="scientific">Tuber borchii</name>
    <name type="common">White truffle</name>
    <dbReference type="NCBI Taxonomy" id="42251"/>
    <lineage>
        <taxon>Eukaryota</taxon>
        <taxon>Fungi</taxon>
        <taxon>Dikarya</taxon>
        <taxon>Ascomycota</taxon>
        <taxon>Pezizomycotina</taxon>
        <taxon>Pezizomycetes</taxon>
        <taxon>Pezizales</taxon>
        <taxon>Tuberaceae</taxon>
        <taxon>Tuber</taxon>
    </lineage>
</organism>
<feature type="region of interest" description="Disordered" evidence="1">
    <location>
        <begin position="27"/>
        <end position="55"/>
    </location>
</feature>
<protein>
    <submittedName>
        <fullName evidence="2">Uncharacterized protein</fullName>
    </submittedName>
</protein>
<gene>
    <name evidence="2" type="ORF">B9Z19DRAFT_1073150</name>
</gene>
<feature type="compositionally biased region" description="Basic and acidic residues" evidence="1">
    <location>
        <begin position="27"/>
        <end position="52"/>
    </location>
</feature>
<evidence type="ECO:0000256" key="1">
    <source>
        <dbReference type="SAM" id="MobiDB-lite"/>
    </source>
</evidence>
<evidence type="ECO:0000313" key="3">
    <source>
        <dbReference type="Proteomes" id="UP000244722"/>
    </source>
</evidence>
<proteinExistence type="predicted"/>
<dbReference type="AlphaFoldDB" id="A0A2T7A662"/>
<keyword evidence="3" id="KW-1185">Reference proteome</keyword>
<evidence type="ECO:0000313" key="2">
    <source>
        <dbReference type="EMBL" id="PUU83165.1"/>
    </source>
</evidence>
<comment type="caution">
    <text evidence="2">The sequence shown here is derived from an EMBL/GenBank/DDBJ whole genome shotgun (WGS) entry which is preliminary data.</text>
</comment>
<dbReference type="Proteomes" id="UP000244722">
    <property type="component" value="Unassembled WGS sequence"/>
</dbReference>